<feature type="chain" id="PRO_5038095415" evidence="1">
    <location>
        <begin position="19"/>
        <end position="159"/>
    </location>
</feature>
<gene>
    <name evidence="2" type="ORF">H3221_06010</name>
</gene>
<accession>A0A931CZV2</accession>
<dbReference type="AlphaFoldDB" id="A0A931CZV2"/>
<feature type="signal peptide" evidence="1">
    <location>
        <begin position="1"/>
        <end position="18"/>
    </location>
</feature>
<sequence length="159" mass="17679">MKIITFLLLGLLSTTALALEPGERLAPWTLLDQHDAPYTLNDQARVLLVARDMDGAKVVNAALDGKPRGYLEQRQAVFLADISRMPGIIASLFALPKMRDYSYRILLDRDARIAPRYPAGEGEVLWLQLDGLQIVSQQVFSRADDLRKALEAQASTDSQ</sequence>
<protein>
    <submittedName>
        <fullName evidence="2">FAD/FMN-containing dehydrogenase</fullName>
    </submittedName>
</protein>
<proteinExistence type="predicted"/>
<dbReference type="Proteomes" id="UP000596932">
    <property type="component" value="Unassembled WGS sequence"/>
</dbReference>
<organism evidence="2 3">
    <name type="scientific">Pseudomonas chaetocerotis</name>
    <dbReference type="NCBI Taxonomy" id="2758695"/>
    <lineage>
        <taxon>Bacteria</taxon>
        <taxon>Pseudomonadati</taxon>
        <taxon>Pseudomonadota</taxon>
        <taxon>Gammaproteobacteria</taxon>
        <taxon>Pseudomonadales</taxon>
        <taxon>Pseudomonadaceae</taxon>
        <taxon>Pseudomonas</taxon>
    </lineage>
</organism>
<reference evidence="2" key="1">
    <citation type="submission" date="2020-07" db="EMBL/GenBank/DDBJ databases">
        <title>Pseudomonas chaetoceroseae sp. nov., a new member of the Pseudomonas oleovorans group isolated from a culture of Chaetoceros calcitrans.</title>
        <authorList>
            <person name="Girard L."/>
            <person name="Lood C."/>
            <person name="De Mot R."/>
            <person name="Baudart J."/>
        </authorList>
    </citation>
    <scope>NUCLEOTIDE SEQUENCE</scope>
    <source>
        <strain evidence="2">536</strain>
    </source>
</reference>
<evidence type="ECO:0000313" key="3">
    <source>
        <dbReference type="Proteomes" id="UP000596932"/>
    </source>
</evidence>
<evidence type="ECO:0000256" key="1">
    <source>
        <dbReference type="SAM" id="SignalP"/>
    </source>
</evidence>
<keyword evidence="1" id="KW-0732">Signal</keyword>
<name>A0A931CZV2_9PSED</name>
<comment type="caution">
    <text evidence="2">The sequence shown here is derived from an EMBL/GenBank/DDBJ whole genome shotgun (WGS) entry which is preliminary data.</text>
</comment>
<keyword evidence="3" id="KW-1185">Reference proteome</keyword>
<dbReference type="RefSeq" id="WP_196474288.1">
    <property type="nucleotide sequence ID" value="NZ_JACFYX020000002.1"/>
</dbReference>
<evidence type="ECO:0000313" key="2">
    <source>
        <dbReference type="EMBL" id="MBG0834665.1"/>
    </source>
</evidence>
<dbReference type="EMBL" id="JACFYX010000004">
    <property type="protein sequence ID" value="MBG0834665.1"/>
    <property type="molecule type" value="Genomic_DNA"/>
</dbReference>